<dbReference type="PROSITE" id="PS50932">
    <property type="entry name" value="HTH_LACI_2"/>
    <property type="match status" value="1"/>
</dbReference>
<keyword evidence="2 5" id="KW-0238">DNA-binding</keyword>
<dbReference type="Gene3D" id="3.40.50.2300">
    <property type="match status" value="2"/>
</dbReference>
<proteinExistence type="predicted"/>
<comment type="caution">
    <text evidence="5">The sequence shown here is derived from an EMBL/GenBank/DDBJ whole genome shotgun (WGS) entry which is preliminary data.</text>
</comment>
<dbReference type="Pfam" id="PF00356">
    <property type="entry name" value="LacI"/>
    <property type="match status" value="1"/>
</dbReference>
<protein>
    <submittedName>
        <fullName evidence="5">DNA-binding transcriptional regulator CytR</fullName>
    </submittedName>
</protein>
<dbReference type="CDD" id="cd06267">
    <property type="entry name" value="PBP1_LacI_sugar_binding-like"/>
    <property type="match status" value="1"/>
</dbReference>
<organism evidence="5 6">
    <name type="scientific">Ktedonobacter robiniae</name>
    <dbReference type="NCBI Taxonomy" id="2778365"/>
    <lineage>
        <taxon>Bacteria</taxon>
        <taxon>Bacillati</taxon>
        <taxon>Chloroflexota</taxon>
        <taxon>Ktedonobacteria</taxon>
        <taxon>Ktedonobacterales</taxon>
        <taxon>Ktedonobacteraceae</taxon>
        <taxon>Ktedonobacter</taxon>
    </lineage>
</organism>
<dbReference type="PROSITE" id="PS00356">
    <property type="entry name" value="HTH_LACI_1"/>
    <property type="match status" value="1"/>
</dbReference>
<dbReference type="SMART" id="SM00354">
    <property type="entry name" value="HTH_LACI"/>
    <property type="match status" value="1"/>
</dbReference>
<accession>A0ABQ3UGK9</accession>
<dbReference type="CDD" id="cd01392">
    <property type="entry name" value="HTH_LacI"/>
    <property type="match status" value="1"/>
</dbReference>
<dbReference type="Pfam" id="PF13377">
    <property type="entry name" value="Peripla_BP_3"/>
    <property type="match status" value="1"/>
</dbReference>
<dbReference type="PANTHER" id="PTHR30146:SF109">
    <property type="entry name" value="HTH-TYPE TRANSCRIPTIONAL REGULATOR GALS"/>
    <property type="match status" value="1"/>
</dbReference>
<evidence type="ECO:0000256" key="3">
    <source>
        <dbReference type="ARBA" id="ARBA00023163"/>
    </source>
</evidence>
<name>A0ABQ3UGK9_9CHLR</name>
<feature type="domain" description="HTH lacI-type" evidence="4">
    <location>
        <begin position="4"/>
        <end position="49"/>
    </location>
</feature>
<dbReference type="InterPro" id="IPR000843">
    <property type="entry name" value="HTH_LacI"/>
</dbReference>
<reference evidence="5 6" key="1">
    <citation type="journal article" date="2021" name="Int. J. Syst. Evol. Microbiol.">
        <title>Reticulibacter mediterranei gen. nov., sp. nov., within the new family Reticulibacteraceae fam. nov., and Ktedonospora formicarum gen. nov., sp. nov., Ktedonobacter robiniae sp. nov., Dictyobacter formicarum sp. nov. and Dictyobacter arantiisoli sp. nov., belonging to the class Ktedonobacteria.</title>
        <authorList>
            <person name="Yabe S."/>
            <person name="Zheng Y."/>
            <person name="Wang C.M."/>
            <person name="Sakai Y."/>
            <person name="Abe K."/>
            <person name="Yokota A."/>
            <person name="Donadio S."/>
            <person name="Cavaletti L."/>
            <person name="Monciardini P."/>
        </authorList>
    </citation>
    <scope>NUCLEOTIDE SEQUENCE [LARGE SCALE GENOMIC DNA]</scope>
    <source>
        <strain evidence="5 6">SOSP1-30</strain>
    </source>
</reference>
<dbReference type="EMBL" id="BNJG01000001">
    <property type="protein sequence ID" value="GHO51827.1"/>
    <property type="molecule type" value="Genomic_DNA"/>
</dbReference>
<dbReference type="RefSeq" id="WP_201368795.1">
    <property type="nucleotide sequence ID" value="NZ_BNJG01000001.1"/>
</dbReference>
<dbReference type="InterPro" id="IPR028082">
    <property type="entry name" value="Peripla_BP_I"/>
</dbReference>
<gene>
    <name evidence="5" type="ORF">KSB_03020</name>
</gene>
<evidence type="ECO:0000259" key="4">
    <source>
        <dbReference type="PROSITE" id="PS50932"/>
    </source>
</evidence>
<evidence type="ECO:0000256" key="1">
    <source>
        <dbReference type="ARBA" id="ARBA00023015"/>
    </source>
</evidence>
<dbReference type="SUPFAM" id="SSF47413">
    <property type="entry name" value="lambda repressor-like DNA-binding domains"/>
    <property type="match status" value="1"/>
</dbReference>
<evidence type="ECO:0000313" key="6">
    <source>
        <dbReference type="Proteomes" id="UP000654345"/>
    </source>
</evidence>
<sequence>MTTTKLIDVARTAGVSPTTVSRVLNNTGPVNEGTRARVLAVVAELGYKPISGIRPQPRKEQRTIALVISDILNPFFPEIVRGVEDEAGTNGLTMLLCNTSEDPQREAQALTTLIERQVDGIIVCASRIESSALVTLYEQSKIPLVIINKNLNHPEIPCVLIDFENAAYRSTQHLLRLNHTHIAYLAGNSLASPSLARRRGIEMALRERNRTLQPEWCPTSFPNVEGGFQAMSSLLSRPRAEQPTAVIAYNDIMALGALHAIRTYGLRVPDDISVVGCDGIAMAAHSNPPLTTIDQPKYRMGQLAMQMLRLLIEGRNAPSSGYTLMESPLIVRESTAPCVSYKPNN</sequence>
<keyword evidence="3" id="KW-0804">Transcription</keyword>
<dbReference type="Proteomes" id="UP000654345">
    <property type="component" value="Unassembled WGS sequence"/>
</dbReference>
<dbReference type="PANTHER" id="PTHR30146">
    <property type="entry name" value="LACI-RELATED TRANSCRIPTIONAL REPRESSOR"/>
    <property type="match status" value="1"/>
</dbReference>
<keyword evidence="1" id="KW-0805">Transcription regulation</keyword>
<keyword evidence="6" id="KW-1185">Reference proteome</keyword>
<evidence type="ECO:0000256" key="2">
    <source>
        <dbReference type="ARBA" id="ARBA00023125"/>
    </source>
</evidence>
<dbReference type="InterPro" id="IPR046335">
    <property type="entry name" value="LacI/GalR-like_sensor"/>
</dbReference>
<dbReference type="GO" id="GO:0003677">
    <property type="term" value="F:DNA binding"/>
    <property type="evidence" value="ECO:0007669"/>
    <property type="project" value="UniProtKB-KW"/>
</dbReference>
<dbReference type="SUPFAM" id="SSF53822">
    <property type="entry name" value="Periplasmic binding protein-like I"/>
    <property type="match status" value="1"/>
</dbReference>
<dbReference type="InterPro" id="IPR010982">
    <property type="entry name" value="Lambda_DNA-bd_dom_sf"/>
</dbReference>
<dbReference type="Gene3D" id="1.10.260.40">
    <property type="entry name" value="lambda repressor-like DNA-binding domains"/>
    <property type="match status" value="1"/>
</dbReference>
<evidence type="ECO:0000313" key="5">
    <source>
        <dbReference type="EMBL" id="GHO51827.1"/>
    </source>
</evidence>